<evidence type="ECO:0000313" key="3">
    <source>
        <dbReference type="Proteomes" id="UP000006911"/>
    </source>
</evidence>
<reference evidence="2 3" key="1">
    <citation type="journal article" date="2010" name="Nature">
        <title>Perigord black truffle genome uncovers evolutionary origins and mechanisms of symbiosis.</title>
        <authorList>
            <person name="Martin F."/>
            <person name="Kohler A."/>
            <person name="Murat C."/>
            <person name="Balestrini R."/>
            <person name="Coutinho P.M."/>
            <person name="Jaillon O."/>
            <person name="Montanini B."/>
            <person name="Morin E."/>
            <person name="Noel B."/>
            <person name="Percudani R."/>
            <person name="Porcel B."/>
            <person name="Rubini A."/>
            <person name="Amicucci A."/>
            <person name="Amselem J."/>
            <person name="Anthouard V."/>
            <person name="Arcioni S."/>
            <person name="Artiguenave F."/>
            <person name="Aury J.M."/>
            <person name="Ballario P."/>
            <person name="Bolchi A."/>
            <person name="Brenna A."/>
            <person name="Brun A."/>
            <person name="Buee M."/>
            <person name="Cantarel B."/>
            <person name="Chevalier G."/>
            <person name="Couloux A."/>
            <person name="Da Silva C."/>
            <person name="Denoeud F."/>
            <person name="Duplessis S."/>
            <person name="Ghignone S."/>
            <person name="Hilselberger B."/>
            <person name="Iotti M."/>
            <person name="Marcais B."/>
            <person name="Mello A."/>
            <person name="Miranda M."/>
            <person name="Pacioni G."/>
            <person name="Quesneville H."/>
            <person name="Riccioni C."/>
            <person name="Ruotolo R."/>
            <person name="Splivallo R."/>
            <person name="Stocchi V."/>
            <person name="Tisserant E."/>
            <person name="Viscomi A.R."/>
            <person name="Zambonelli A."/>
            <person name="Zampieri E."/>
            <person name="Henrissat B."/>
            <person name="Lebrun M.H."/>
            <person name="Paolocci F."/>
            <person name="Bonfante P."/>
            <person name="Ottonello S."/>
            <person name="Wincker P."/>
        </authorList>
    </citation>
    <scope>NUCLEOTIDE SEQUENCE [LARGE SCALE GENOMIC DNA]</scope>
    <source>
        <strain evidence="2 3">Mel28</strain>
    </source>
</reference>
<dbReference type="EMBL" id="FN430376">
    <property type="protein sequence ID" value="CAZ86457.1"/>
    <property type="molecule type" value="Genomic_DNA"/>
</dbReference>
<dbReference type="HOGENOM" id="CLU_2456402_0_0_1"/>
<gene>
    <name evidence="2" type="ORF">GSTUM_00011903001</name>
</gene>
<feature type="region of interest" description="Disordered" evidence="1">
    <location>
        <begin position="1"/>
        <end position="28"/>
    </location>
</feature>
<dbReference type="KEGG" id="tml:GSTUM_00011903001"/>
<evidence type="ECO:0000313" key="2">
    <source>
        <dbReference type="EMBL" id="CAZ86457.1"/>
    </source>
</evidence>
<dbReference type="Proteomes" id="UP000006911">
    <property type="component" value="Unassembled WGS sequence"/>
</dbReference>
<accession>D5GPL4</accession>
<protein>
    <submittedName>
        <fullName evidence="2">(Perigord truffle) hypothetical protein</fullName>
    </submittedName>
</protein>
<evidence type="ECO:0000256" key="1">
    <source>
        <dbReference type="SAM" id="MobiDB-lite"/>
    </source>
</evidence>
<sequence length="89" mass="9935">MKVSNNPSPDENFETPLWPPPPEPRIRHQDIQPAEADPVGEWLLQTDEPVEAVLAKIDLIALPCFAMAIQGLGRLTRGSGRLRRTSVPW</sequence>
<dbReference type="AlphaFoldDB" id="D5GPL4"/>
<dbReference type="InParanoid" id="D5GPL4"/>
<organism evidence="2 3">
    <name type="scientific">Tuber melanosporum (strain Mel28)</name>
    <name type="common">Perigord black truffle</name>
    <dbReference type="NCBI Taxonomy" id="656061"/>
    <lineage>
        <taxon>Eukaryota</taxon>
        <taxon>Fungi</taxon>
        <taxon>Dikarya</taxon>
        <taxon>Ascomycota</taxon>
        <taxon>Pezizomycotina</taxon>
        <taxon>Pezizomycetes</taxon>
        <taxon>Pezizales</taxon>
        <taxon>Tuberaceae</taxon>
        <taxon>Tuber</taxon>
    </lineage>
</organism>
<name>D5GPL4_TUBMM</name>
<proteinExistence type="predicted"/>
<keyword evidence="3" id="KW-1185">Reference proteome</keyword>
<dbReference type="RefSeq" id="XP_002842266.1">
    <property type="nucleotide sequence ID" value="XM_002842220.1"/>
</dbReference>
<dbReference type="GeneID" id="9186697"/>